<dbReference type="Proteomes" id="UP000182466">
    <property type="component" value="Unassembled WGS sequence"/>
</dbReference>
<reference evidence="2 3" key="1">
    <citation type="submission" date="2016-10" db="EMBL/GenBank/DDBJ databases">
        <authorList>
            <person name="de Groot N.N."/>
        </authorList>
    </citation>
    <scope>NUCLEOTIDE SEQUENCE [LARGE SCALE GENOMIC DNA]</scope>
    <source>
        <strain evidence="2 3">CGMCC 1.10959</strain>
    </source>
</reference>
<evidence type="ECO:0000313" key="3">
    <source>
        <dbReference type="Proteomes" id="UP000182466"/>
    </source>
</evidence>
<dbReference type="OrthoDB" id="7857490at2"/>
<dbReference type="AlphaFoldDB" id="A0A1I7EAP6"/>
<dbReference type="STRING" id="999627.SAMN05216236_15510"/>
<evidence type="ECO:0000313" key="2">
    <source>
        <dbReference type="EMBL" id="SFU20962.1"/>
    </source>
</evidence>
<feature type="chain" id="PRO_5010329636" description="Outer membrane protein beta-barrel domain-containing protein" evidence="1">
    <location>
        <begin position="21"/>
        <end position="221"/>
    </location>
</feature>
<keyword evidence="1" id="KW-0732">Signal</keyword>
<gene>
    <name evidence="2" type="ORF">SAMN05216236_15510</name>
</gene>
<sequence>MRFAVIVLLLCAVLAPPALAGAWLREHKTAFIAIGATVRGNRETLPDLENKFYAEYGLVPRLTLGLDYNDTRGKSGHALLFVRLPLGRTDRRMRYGIEIGAGMHRWQQEWASMYKIALAAGRGFESRWGNGWMGLDAAYEQRAGLSDPTFKLDTVIGMSSGWRVRPLIKLETAYVPGQPLGWSFTPGIMFDVRNSTWVLGVERRSTNLETIGLTFGLWRNF</sequence>
<feature type="signal peptide" evidence="1">
    <location>
        <begin position="1"/>
        <end position="20"/>
    </location>
</feature>
<organism evidence="2 3">
    <name type="scientific">Sedimentitalea nanhaiensis</name>
    <dbReference type="NCBI Taxonomy" id="999627"/>
    <lineage>
        <taxon>Bacteria</taxon>
        <taxon>Pseudomonadati</taxon>
        <taxon>Pseudomonadota</taxon>
        <taxon>Alphaproteobacteria</taxon>
        <taxon>Rhodobacterales</taxon>
        <taxon>Paracoccaceae</taxon>
        <taxon>Sedimentitalea</taxon>
    </lineage>
</organism>
<accession>A0A1I7EAP6</accession>
<evidence type="ECO:0008006" key="4">
    <source>
        <dbReference type="Google" id="ProtNLM"/>
    </source>
</evidence>
<evidence type="ECO:0000256" key="1">
    <source>
        <dbReference type="SAM" id="SignalP"/>
    </source>
</evidence>
<protein>
    <recommendedName>
        <fullName evidence="4">Outer membrane protein beta-barrel domain-containing protein</fullName>
    </recommendedName>
</protein>
<name>A0A1I7EAP6_9RHOB</name>
<keyword evidence="3" id="KW-1185">Reference proteome</keyword>
<dbReference type="eggNOG" id="ENOG50307R7">
    <property type="taxonomic scope" value="Bacteria"/>
</dbReference>
<dbReference type="RefSeq" id="WP_036050584.1">
    <property type="nucleotide sequence ID" value="NZ_FPAW01000055.1"/>
</dbReference>
<dbReference type="EMBL" id="FPAW01000055">
    <property type="protein sequence ID" value="SFU20962.1"/>
    <property type="molecule type" value="Genomic_DNA"/>
</dbReference>
<proteinExistence type="predicted"/>